<proteinExistence type="inferred from homology"/>
<keyword evidence="2" id="KW-0963">Cytoplasm</keyword>
<evidence type="ECO:0000256" key="1">
    <source>
        <dbReference type="ARBA" id="ARBA00004496"/>
    </source>
</evidence>
<evidence type="ECO:0000313" key="6">
    <source>
        <dbReference type="Proteomes" id="UP001418637"/>
    </source>
</evidence>
<reference evidence="5 6" key="1">
    <citation type="submission" date="2024-04" db="EMBL/GenBank/DDBJ databases">
        <title>A novel species isolated from cricket.</title>
        <authorList>
            <person name="Wang H.-C."/>
        </authorList>
    </citation>
    <scope>NUCLEOTIDE SEQUENCE [LARGE SCALE GENOMIC DNA]</scope>
    <source>
        <strain evidence="5 6">WL0021</strain>
    </source>
</reference>
<evidence type="ECO:0000313" key="5">
    <source>
        <dbReference type="EMBL" id="MEN3931602.1"/>
    </source>
</evidence>
<protein>
    <recommendedName>
        <fullName evidence="4">Malonate decarboxylase acyl carrier protein</fullName>
    </recommendedName>
</protein>
<comment type="caution">
    <text evidence="5">The sequence shown here is derived from an EMBL/GenBank/DDBJ whole genome shotgun (WGS) entry which is preliminary data.</text>
</comment>
<comment type="subcellular location">
    <subcellularLocation>
        <location evidence="1">Cytoplasm</location>
    </subcellularLocation>
</comment>
<organism evidence="5 6">
    <name type="scientific">Hohaiivirga grylli</name>
    <dbReference type="NCBI Taxonomy" id="3133970"/>
    <lineage>
        <taxon>Bacteria</taxon>
        <taxon>Pseudomonadati</taxon>
        <taxon>Pseudomonadota</taxon>
        <taxon>Alphaproteobacteria</taxon>
        <taxon>Hyphomicrobiales</taxon>
        <taxon>Methylobacteriaceae</taxon>
        <taxon>Hohaiivirga</taxon>
    </lineage>
</organism>
<dbReference type="Proteomes" id="UP001418637">
    <property type="component" value="Unassembled WGS sequence"/>
</dbReference>
<keyword evidence="3" id="KW-0597">Phosphoprotein</keyword>
<keyword evidence="6" id="KW-1185">Reference proteome</keyword>
<dbReference type="RefSeq" id="WP_346337644.1">
    <property type="nucleotide sequence ID" value="NZ_JBBYXI010000004.1"/>
</dbReference>
<evidence type="ECO:0000256" key="3">
    <source>
        <dbReference type="ARBA" id="ARBA00022553"/>
    </source>
</evidence>
<dbReference type="HAMAP" id="MF_00710">
    <property type="entry name" value="Malonate_deCO2ase_dsu"/>
    <property type="match status" value="1"/>
</dbReference>
<evidence type="ECO:0000256" key="4">
    <source>
        <dbReference type="NCBIfam" id="TIGR03130"/>
    </source>
</evidence>
<accession>A0ABV0BKT3</accession>
<sequence length="106" mass="11747">MAKQLLTFNFEYKADNPKGLPVGQSHYGVVGSGDMEVLIEKKDQGGKATFTVVTPVSGFEEVWKRVLERFVMDTQIGDVHFEINDNNATPVVVSMRMRQALAEISG</sequence>
<evidence type="ECO:0000256" key="2">
    <source>
        <dbReference type="ARBA" id="ARBA00022490"/>
    </source>
</evidence>
<dbReference type="InterPro" id="IPR023439">
    <property type="entry name" value="Mal_deCO2ase/Cit_lyase_ACP"/>
</dbReference>
<dbReference type="InterPro" id="IPR009662">
    <property type="entry name" value="Malonate_deCO2ase_dsu"/>
</dbReference>
<name>A0ABV0BKT3_9HYPH</name>
<gene>
    <name evidence="5" type="primary">mdcC</name>
    <name evidence="5" type="ORF">WJT86_11115</name>
</gene>
<dbReference type="EMBL" id="JBBYXI010000004">
    <property type="protein sequence ID" value="MEN3931602.1"/>
    <property type="molecule type" value="Genomic_DNA"/>
</dbReference>
<dbReference type="Pfam" id="PF06857">
    <property type="entry name" value="ACP"/>
    <property type="match status" value="1"/>
</dbReference>
<dbReference type="NCBIfam" id="TIGR03130">
    <property type="entry name" value="malonate_delta"/>
    <property type="match status" value="1"/>
</dbReference>